<sequence>MAKNSNKVKKNANKANNFKLLADNRYAKFQYAISETIEAGIELLGTEVKSIRNGKANLRDGYCSFRDGEILLLNVHISPHKNVGSFFNHDPLRNRKLLLHKKEIIKMKSNTEKKGMTIVPLSLYLKGSWIKLTIGVGKGKKLHDKRQDEKQKSIKKEINSALKR</sequence>
<dbReference type="GO" id="GO:0005829">
    <property type="term" value="C:cytosol"/>
    <property type="evidence" value="ECO:0007669"/>
    <property type="project" value="TreeGrafter"/>
</dbReference>
<gene>
    <name evidence="3" type="primary">smpB</name>
    <name evidence="5" type="ORF">EU91_1782</name>
</gene>
<dbReference type="Proteomes" id="UP000030598">
    <property type="component" value="Unassembled WGS sequence"/>
</dbReference>
<dbReference type="PROSITE" id="PS01317">
    <property type="entry name" value="SSRP"/>
    <property type="match status" value="1"/>
</dbReference>
<feature type="region of interest" description="Disordered" evidence="4">
    <location>
        <begin position="141"/>
        <end position="164"/>
    </location>
</feature>
<evidence type="ECO:0000256" key="2">
    <source>
        <dbReference type="ARBA" id="ARBA00022884"/>
    </source>
</evidence>
<dbReference type="HAMAP" id="MF_00023">
    <property type="entry name" value="SmpB"/>
    <property type="match status" value="1"/>
</dbReference>
<dbReference type="InterPro" id="IPR020081">
    <property type="entry name" value="SsrA-bd_prot_CS"/>
</dbReference>
<organism evidence="5 6">
    <name type="scientific">Prochlorococcus marinus str. GP2</name>
    <dbReference type="NCBI Taxonomy" id="59925"/>
    <lineage>
        <taxon>Bacteria</taxon>
        <taxon>Bacillati</taxon>
        <taxon>Cyanobacteriota</taxon>
        <taxon>Cyanophyceae</taxon>
        <taxon>Synechococcales</taxon>
        <taxon>Prochlorococcaceae</taxon>
        <taxon>Prochlorococcus</taxon>
    </lineage>
</organism>
<keyword evidence="2 3" id="KW-0694">RNA-binding</keyword>
<dbReference type="AlphaFoldDB" id="A0A0A1ZC10"/>
<feature type="compositionally biased region" description="Basic and acidic residues" evidence="4">
    <location>
        <begin position="145"/>
        <end position="158"/>
    </location>
</feature>
<dbReference type="PANTHER" id="PTHR30308">
    <property type="entry name" value="TMRNA-BINDING COMPONENT OF TRANS-TRANSLATION TAGGING COMPLEX"/>
    <property type="match status" value="1"/>
</dbReference>
<dbReference type="SUPFAM" id="SSF74982">
    <property type="entry name" value="Small protein B (SmpB)"/>
    <property type="match status" value="1"/>
</dbReference>
<evidence type="ECO:0000313" key="5">
    <source>
        <dbReference type="EMBL" id="KGF85679.1"/>
    </source>
</evidence>
<evidence type="ECO:0000256" key="4">
    <source>
        <dbReference type="SAM" id="MobiDB-lite"/>
    </source>
</evidence>
<dbReference type="eggNOG" id="COG0691">
    <property type="taxonomic scope" value="Bacteria"/>
</dbReference>
<accession>A0A0A1ZC10</accession>
<comment type="caution">
    <text evidence="5">The sequence shown here is derived from an EMBL/GenBank/DDBJ whole genome shotgun (WGS) entry which is preliminary data.</text>
</comment>
<proteinExistence type="inferred from homology"/>
<comment type="similarity">
    <text evidence="3">Belongs to the SmpB family.</text>
</comment>
<evidence type="ECO:0000256" key="1">
    <source>
        <dbReference type="ARBA" id="ARBA00022490"/>
    </source>
</evidence>
<dbReference type="NCBIfam" id="NF003843">
    <property type="entry name" value="PRK05422.1"/>
    <property type="match status" value="1"/>
</dbReference>
<dbReference type="CDD" id="cd09294">
    <property type="entry name" value="SmpB"/>
    <property type="match status" value="1"/>
</dbReference>
<dbReference type="PANTHER" id="PTHR30308:SF2">
    <property type="entry name" value="SSRA-BINDING PROTEIN"/>
    <property type="match status" value="1"/>
</dbReference>
<reference evidence="6" key="1">
    <citation type="journal article" date="2014" name="Sci. Data">
        <title>Genomes of diverse isolates of the marine cyanobacterium Prochlorococcus.</title>
        <authorList>
            <person name="Biller S."/>
            <person name="Berube P."/>
            <person name="Thompson J."/>
            <person name="Kelly L."/>
            <person name="Roggensack S."/>
            <person name="Awad L."/>
            <person name="Roache-Johnson K."/>
            <person name="Ding H."/>
            <person name="Giovannoni S.J."/>
            <person name="Moore L.R."/>
            <person name="Chisholm S.W."/>
        </authorList>
    </citation>
    <scope>NUCLEOTIDE SEQUENCE [LARGE SCALE GENOMIC DNA]</scope>
    <source>
        <strain evidence="6">GP2</strain>
    </source>
</reference>
<protein>
    <recommendedName>
        <fullName evidence="3">SsrA-binding protein</fullName>
    </recommendedName>
    <alternativeName>
        <fullName evidence="3">Small protein B</fullName>
    </alternativeName>
</protein>
<dbReference type="Pfam" id="PF01668">
    <property type="entry name" value="SmpB"/>
    <property type="match status" value="1"/>
</dbReference>
<name>A0A0A1ZC10_PROMR</name>
<dbReference type="GO" id="GO:0003723">
    <property type="term" value="F:RNA binding"/>
    <property type="evidence" value="ECO:0007669"/>
    <property type="project" value="UniProtKB-UniRule"/>
</dbReference>
<dbReference type="EMBL" id="JNAH01000008">
    <property type="protein sequence ID" value="KGF85679.1"/>
    <property type="molecule type" value="Genomic_DNA"/>
</dbReference>
<dbReference type="STRING" id="59925.EU91_1782"/>
<evidence type="ECO:0000313" key="6">
    <source>
        <dbReference type="Proteomes" id="UP000030598"/>
    </source>
</evidence>
<dbReference type="GO" id="GO:0070930">
    <property type="term" value="P:trans-translation-dependent protein tagging"/>
    <property type="evidence" value="ECO:0007669"/>
    <property type="project" value="TreeGrafter"/>
</dbReference>
<dbReference type="NCBIfam" id="TIGR00086">
    <property type="entry name" value="smpB"/>
    <property type="match status" value="1"/>
</dbReference>
<dbReference type="OrthoDB" id="9805462at2"/>
<comment type="function">
    <text evidence="3">Required for rescue of stalled ribosomes mediated by trans-translation. Binds to transfer-messenger RNA (tmRNA), required for stable association of tmRNA with ribosomes. tmRNA and SmpB together mimic tRNA shape, replacing the anticodon stem-loop with SmpB. tmRNA is encoded by the ssrA gene; the 2 termini fold to resemble tRNA(Ala) and it encodes a 'tag peptide', a short internal open reading frame. During trans-translation Ala-aminoacylated tmRNA acts like a tRNA, entering the A-site of stalled ribosomes, displacing the stalled mRNA. The ribosome then switches to translate the ORF on the tmRNA; the nascent peptide is terminated with the 'tag peptide' encoded by the tmRNA and targeted for degradation. The ribosome is freed to recommence translation, which seems to be the essential function of trans-translation.</text>
</comment>
<evidence type="ECO:0000256" key="3">
    <source>
        <dbReference type="HAMAP-Rule" id="MF_00023"/>
    </source>
</evidence>
<dbReference type="RefSeq" id="WP_032525128.1">
    <property type="nucleotide sequence ID" value="NZ_CP138934.1"/>
</dbReference>
<dbReference type="Gene3D" id="2.40.280.10">
    <property type="match status" value="1"/>
</dbReference>
<keyword evidence="1 3" id="KW-0963">Cytoplasm</keyword>
<dbReference type="GO" id="GO:0070929">
    <property type="term" value="P:trans-translation"/>
    <property type="evidence" value="ECO:0007669"/>
    <property type="project" value="UniProtKB-UniRule"/>
</dbReference>
<comment type="subcellular location">
    <subcellularLocation>
        <location evidence="3">Cytoplasm</location>
    </subcellularLocation>
    <text evidence="3">The tmRNA-SmpB complex associates with stalled 70S ribosomes.</text>
</comment>
<dbReference type="InterPro" id="IPR023620">
    <property type="entry name" value="SmpB"/>
</dbReference>
<dbReference type="InterPro" id="IPR000037">
    <property type="entry name" value="SsrA-bd_prot"/>
</dbReference>